<keyword evidence="1" id="KW-0808">Transferase</keyword>
<dbReference type="InterPro" id="IPR016181">
    <property type="entry name" value="Acyl_CoA_acyltransferase"/>
</dbReference>
<evidence type="ECO:0000313" key="5">
    <source>
        <dbReference type="Proteomes" id="UP000183410"/>
    </source>
</evidence>
<dbReference type="InterPro" id="IPR051016">
    <property type="entry name" value="Diverse_Substrate_AcTransf"/>
</dbReference>
<dbReference type="Gene3D" id="3.40.630.30">
    <property type="match status" value="1"/>
</dbReference>
<dbReference type="SUPFAM" id="SSF55729">
    <property type="entry name" value="Acyl-CoA N-acyltransferases (Nat)"/>
    <property type="match status" value="1"/>
</dbReference>
<name>A0A1I2AK69_9BACL</name>
<accession>A0A1I2AK69</accession>
<gene>
    <name evidence="4" type="ORF">SAMN04487969_102535</name>
</gene>
<protein>
    <submittedName>
        <fullName evidence="4">N-acetylglutamate synthase, GNAT family</fullName>
    </submittedName>
</protein>
<proteinExistence type="predicted"/>
<dbReference type="PROSITE" id="PS51186">
    <property type="entry name" value="GNAT"/>
    <property type="match status" value="1"/>
</dbReference>
<dbReference type="RefSeq" id="WP_046230242.1">
    <property type="nucleotide sequence ID" value="NZ_FONN01000002.1"/>
</dbReference>
<dbReference type="GO" id="GO:0008080">
    <property type="term" value="F:N-acetyltransferase activity"/>
    <property type="evidence" value="ECO:0007669"/>
    <property type="project" value="TreeGrafter"/>
</dbReference>
<dbReference type="OrthoDB" id="9792929at2"/>
<evidence type="ECO:0000313" key="4">
    <source>
        <dbReference type="EMBL" id="SFE44107.1"/>
    </source>
</evidence>
<dbReference type="EMBL" id="FONN01000002">
    <property type="protein sequence ID" value="SFE44107.1"/>
    <property type="molecule type" value="Genomic_DNA"/>
</dbReference>
<dbReference type="InterPro" id="IPR000182">
    <property type="entry name" value="GNAT_dom"/>
</dbReference>
<keyword evidence="5" id="KW-1185">Reference proteome</keyword>
<dbReference type="Proteomes" id="UP000183410">
    <property type="component" value="Unassembled WGS sequence"/>
</dbReference>
<evidence type="ECO:0000256" key="1">
    <source>
        <dbReference type="ARBA" id="ARBA00022679"/>
    </source>
</evidence>
<sequence length="148" mass="17472">MSFNIRLAENKDISSLTELMHDYIVGFYQNPWPGTPEIHKLIEQLLEKQNGIQFIVEKEQQLIGFATLYFTISTMKAARITLMNDFFVLEPYRDTEVEEELFLTCRTYTQEQGFAHMFWITAPQNKRAQHFFAKMDAVQGNWMNYSIV</sequence>
<dbReference type="Pfam" id="PF00583">
    <property type="entry name" value="Acetyltransf_1"/>
    <property type="match status" value="1"/>
</dbReference>
<dbReference type="PANTHER" id="PTHR10545">
    <property type="entry name" value="DIAMINE N-ACETYLTRANSFERASE"/>
    <property type="match status" value="1"/>
</dbReference>
<keyword evidence="2" id="KW-0012">Acyltransferase</keyword>
<dbReference type="AlphaFoldDB" id="A0A1I2AK69"/>
<organism evidence="4 5">
    <name type="scientific">Paenibacillus algorifonticola</name>
    <dbReference type="NCBI Taxonomy" id="684063"/>
    <lineage>
        <taxon>Bacteria</taxon>
        <taxon>Bacillati</taxon>
        <taxon>Bacillota</taxon>
        <taxon>Bacilli</taxon>
        <taxon>Bacillales</taxon>
        <taxon>Paenibacillaceae</taxon>
        <taxon>Paenibacillus</taxon>
    </lineage>
</organism>
<evidence type="ECO:0000259" key="3">
    <source>
        <dbReference type="PROSITE" id="PS51186"/>
    </source>
</evidence>
<dbReference type="PANTHER" id="PTHR10545:SF29">
    <property type="entry name" value="GH14572P-RELATED"/>
    <property type="match status" value="1"/>
</dbReference>
<feature type="domain" description="N-acetyltransferase" evidence="3">
    <location>
        <begin position="11"/>
        <end position="148"/>
    </location>
</feature>
<evidence type="ECO:0000256" key="2">
    <source>
        <dbReference type="ARBA" id="ARBA00023315"/>
    </source>
</evidence>
<reference evidence="5" key="1">
    <citation type="submission" date="2016-10" db="EMBL/GenBank/DDBJ databases">
        <authorList>
            <person name="Varghese N."/>
            <person name="Submissions S."/>
        </authorList>
    </citation>
    <scope>NUCLEOTIDE SEQUENCE [LARGE SCALE GENOMIC DNA]</scope>
    <source>
        <strain evidence="5">CGMCC 1.10223</strain>
    </source>
</reference>